<dbReference type="CDD" id="cd06229">
    <property type="entry name" value="M14_Endopeptidase_I"/>
    <property type="match status" value="1"/>
</dbReference>
<dbReference type="SUPFAM" id="SSF53187">
    <property type="entry name" value="Zn-dependent exopeptidases"/>
    <property type="match status" value="1"/>
</dbReference>
<reference evidence="9 10" key="1">
    <citation type="submission" date="2023-03" db="EMBL/GenBank/DDBJ databases">
        <title>Draft genome sequence of the bacteria which degrade cell wall of Tricholomamatutake.</title>
        <authorList>
            <person name="Konishi Y."/>
            <person name="Fukuta Y."/>
            <person name="Shirasaka N."/>
        </authorList>
    </citation>
    <scope>NUCLEOTIDE SEQUENCE [LARGE SCALE GENOMIC DNA]</scope>
    <source>
        <strain evidence="10">mu1</strain>
    </source>
</reference>
<dbReference type="PANTHER" id="PTHR11705">
    <property type="entry name" value="PROTEASE FAMILY M14 CARBOXYPEPTIDASE A,B"/>
    <property type="match status" value="1"/>
</dbReference>
<evidence type="ECO:0000256" key="2">
    <source>
        <dbReference type="ARBA" id="ARBA00005988"/>
    </source>
</evidence>
<protein>
    <recommendedName>
        <fullName evidence="8">Peptidase M14 domain-containing protein</fullName>
    </recommendedName>
</protein>
<dbReference type="InterPro" id="IPR034274">
    <property type="entry name" value="ENP1_M14_CPD"/>
</dbReference>
<evidence type="ECO:0000256" key="4">
    <source>
        <dbReference type="ARBA" id="ARBA00022801"/>
    </source>
</evidence>
<keyword evidence="5" id="KW-0862">Zinc</keyword>
<dbReference type="PANTHER" id="PTHR11705:SF143">
    <property type="entry name" value="SLL0236 PROTEIN"/>
    <property type="match status" value="1"/>
</dbReference>
<dbReference type="Proteomes" id="UP001157114">
    <property type="component" value="Unassembled WGS sequence"/>
</dbReference>
<proteinExistence type="inferred from homology"/>
<comment type="cofactor">
    <cofactor evidence="1">
        <name>Zn(2+)</name>
        <dbReference type="ChEBI" id="CHEBI:29105"/>
    </cofactor>
</comment>
<dbReference type="PRINTS" id="PR00765">
    <property type="entry name" value="CRBOXYPTASEA"/>
</dbReference>
<organism evidence="9 10">
    <name type="scientific">Paenibacillus glycanilyticus</name>
    <dbReference type="NCBI Taxonomy" id="126569"/>
    <lineage>
        <taxon>Bacteria</taxon>
        <taxon>Bacillati</taxon>
        <taxon>Bacillota</taxon>
        <taxon>Bacilli</taxon>
        <taxon>Bacillales</taxon>
        <taxon>Paenibacillaceae</taxon>
        <taxon>Paenibacillus</taxon>
    </lineage>
</organism>
<sequence length="300" mass="33924">MVMVSFVNGQYGYCEMVADCDKLIRTYPFIRGYVIGHSVLGKPILAIKCGEGARRIHMNGSFHANEWITTPLLMRFAEEWAGACVGDGNLFGEQACQLYRETEVWFVPMVNPDGVQLSLEGIEPGNPYREQLLAMNRGSEQFDQWKANIRGVDLNDQFPAHWEEERLRRGMEGPGPRDFPGPFPLSEPEAQALARLTLSLQFDSVLALHTQGEEIYWNYREYEPEHAESQADRLGGVSGYKPVKLTGSDAGYKDWFIQRFRKPGFTVEAGLGVNPLPPGEFNDIYARIGPLLSEFVRIQR</sequence>
<keyword evidence="6" id="KW-0482">Metalloprotease</keyword>
<evidence type="ECO:0000256" key="3">
    <source>
        <dbReference type="ARBA" id="ARBA00022670"/>
    </source>
</evidence>
<dbReference type="PROSITE" id="PS52035">
    <property type="entry name" value="PEPTIDASE_M14"/>
    <property type="match status" value="1"/>
</dbReference>
<feature type="domain" description="Peptidase M14" evidence="8">
    <location>
        <begin position="9"/>
        <end position="300"/>
    </location>
</feature>
<dbReference type="SMART" id="SM00631">
    <property type="entry name" value="Zn_pept"/>
    <property type="match status" value="1"/>
</dbReference>
<evidence type="ECO:0000256" key="7">
    <source>
        <dbReference type="PROSITE-ProRule" id="PRU01379"/>
    </source>
</evidence>
<evidence type="ECO:0000256" key="6">
    <source>
        <dbReference type="ARBA" id="ARBA00023049"/>
    </source>
</evidence>
<keyword evidence="3" id="KW-0645">Protease</keyword>
<keyword evidence="10" id="KW-1185">Reference proteome</keyword>
<comment type="caution">
    <text evidence="9">The sequence shown here is derived from an EMBL/GenBank/DDBJ whole genome shotgun (WGS) entry which is preliminary data.</text>
</comment>
<dbReference type="InterPro" id="IPR000834">
    <property type="entry name" value="Peptidase_M14"/>
</dbReference>
<dbReference type="Pfam" id="PF00246">
    <property type="entry name" value="Peptidase_M14"/>
    <property type="match status" value="1"/>
</dbReference>
<evidence type="ECO:0000313" key="9">
    <source>
        <dbReference type="EMBL" id="GLX69305.1"/>
    </source>
</evidence>
<accession>A0ABQ6GGC1</accession>
<evidence type="ECO:0000256" key="1">
    <source>
        <dbReference type="ARBA" id="ARBA00001947"/>
    </source>
</evidence>
<comment type="similarity">
    <text evidence="2 7">Belongs to the peptidase M14 family.</text>
</comment>
<evidence type="ECO:0000313" key="10">
    <source>
        <dbReference type="Proteomes" id="UP001157114"/>
    </source>
</evidence>
<dbReference type="EMBL" id="BSSQ01000014">
    <property type="protein sequence ID" value="GLX69305.1"/>
    <property type="molecule type" value="Genomic_DNA"/>
</dbReference>
<evidence type="ECO:0000256" key="5">
    <source>
        <dbReference type="ARBA" id="ARBA00022833"/>
    </source>
</evidence>
<gene>
    <name evidence="9" type="ORF">MU1_36500</name>
</gene>
<feature type="active site" description="Proton donor/acceptor" evidence="7">
    <location>
        <position position="268"/>
    </location>
</feature>
<dbReference type="Gene3D" id="3.40.630.10">
    <property type="entry name" value="Zn peptidases"/>
    <property type="match status" value="1"/>
</dbReference>
<keyword evidence="4" id="KW-0378">Hydrolase</keyword>
<name>A0ABQ6GGC1_9BACL</name>
<evidence type="ECO:0000259" key="8">
    <source>
        <dbReference type="PROSITE" id="PS52035"/>
    </source>
</evidence>